<accession>A0A368JKA7</accession>
<dbReference type="Proteomes" id="UP000253383">
    <property type="component" value="Unassembled WGS sequence"/>
</dbReference>
<reference evidence="3 4" key="1">
    <citation type="submission" date="2018-07" db="EMBL/GenBank/DDBJ databases">
        <title>Genome analysis of Larkinella rosea.</title>
        <authorList>
            <person name="Zhou Z."/>
            <person name="Wang G."/>
        </authorList>
    </citation>
    <scope>NUCLEOTIDE SEQUENCE [LARGE SCALE GENOMIC DNA]</scope>
    <source>
        <strain evidence="4">zzj9</strain>
    </source>
</reference>
<dbReference type="InterPro" id="IPR008929">
    <property type="entry name" value="Chondroitin_lyas"/>
</dbReference>
<dbReference type="RefSeq" id="WP_114408221.1">
    <property type="nucleotide sequence ID" value="NZ_QOWE01000019.1"/>
</dbReference>
<dbReference type="SUPFAM" id="SSF48230">
    <property type="entry name" value="Chondroitin AC/alginate lyase"/>
    <property type="match status" value="1"/>
</dbReference>
<protein>
    <submittedName>
        <fullName evidence="3">Heparinase</fullName>
    </submittedName>
</protein>
<evidence type="ECO:0000313" key="3">
    <source>
        <dbReference type="EMBL" id="RCR67486.1"/>
    </source>
</evidence>
<gene>
    <name evidence="3" type="ORF">DUE52_22050</name>
</gene>
<evidence type="ECO:0000256" key="1">
    <source>
        <dbReference type="ARBA" id="ARBA00004196"/>
    </source>
</evidence>
<evidence type="ECO:0000313" key="4">
    <source>
        <dbReference type="Proteomes" id="UP000253383"/>
    </source>
</evidence>
<comment type="subcellular location">
    <subcellularLocation>
        <location evidence="1">Cell envelope</location>
    </subcellularLocation>
</comment>
<keyword evidence="4" id="KW-1185">Reference proteome</keyword>
<name>A0A368JKA7_9BACT</name>
<organism evidence="3 4">
    <name type="scientific">Larkinella punicea</name>
    <dbReference type="NCBI Taxonomy" id="2315727"/>
    <lineage>
        <taxon>Bacteria</taxon>
        <taxon>Pseudomonadati</taxon>
        <taxon>Bacteroidota</taxon>
        <taxon>Cytophagia</taxon>
        <taxon>Cytophagales</taxon>
        <taxon>Spirosomataceae</taxon>
        <taxon>Larkinella</taxon>
    </lineage>
</organism>
<dbReference type="AlphaFoldDB" id="A0A368JKA7"/>
<comment type="caution">
    <text evidence="3">The sequence shown here is derived from an EMBL/GenBank/DDBJ whole genome shotgun (WGS) entry which is preliminary data.</text>
</comment>
<proteinExistence type="predicted"/>
<dbReference type="Gene3D" id="1.50.10.100">
    <property type="entry name" value="Chondroitin AC/alginate lyase"/>
    <property type="match status" value="1"/>
</dbReference>
<dbReference type="EMBL" id="QOWE01000019">
    <property type="protein sequence ID" value="RCR67486.1"/>
    <property type="molecule type" value="Genomic_DNA"/>
</dbReference>
<feature type="domain" description="Heparinase II/III-like C-terminal" evidence="2">
    <location>
        <begin position="439"/>
        <end position="584"/>
    </location>
</feature>
<evidence type="ECO:0000259" key="2">
    <source>
        <dbReference type="Pfam" id="PF07940"/>
    </source>
</evidence>
<dbReference type="Gene3D" id="2.70.98.70">
    <property type="match status" value="1"/>
</dbReference>
<dbReference type="Pfam" id="PF07940">
    <property type="entry name" value="Hepar_II_III_C"/>
    <property type="match status" value="1"/>
</dbReference>
<dbReference type="InterPro" id="IPR012480">
    <property type="entry name" value="Hepar_II_III_C"/>
</dbReference>
<sequence>MMRYTLLFLLVFAWETGFCQAKRNLLTGSFSRKQVSTSVMKGRGWVDFPAYGDRQGWASLPDAVKTQAIREGEKYLGYGWPLTKASLYLTYSRTGNREAADTVNRAKLDALRSLALAELVEGKGRFLDDLINGVFAYCEQTVWSSPAHFYMYGYEGQIANITTLLPDKNNPIIDLVTGDTAADLAWIWYYFHDAFDKVSPIIAQRLEQELRAKVLEPFYQRNDYWWITGWGEGRVNNWTPWCSYNVLTCVLLLETDPQKREDGIYKTMQAVDLFINSYPEDGGCSEGPGYWGAAGGRMFDYLSLLQKASRGKIDIYSDELVRNMGRYIYRVYVGQGEYYVNFADAQAKLRHDGGRIYRIGKDIQDPVMQGFGTYLLTRNNRTEAMTGGRLGSNLVNLFSPADWRTVPPTEPLVKEFYFPNLDVAIARDKEGSEQGFYFAAKGGHNGEQHNHNDVGSFILFYNGNPVLIDAGVGTYTRETFSKDRYKIWTMQSDYHNVPHINGFAQHEGRNFTARHSIFTPTKTGVRFSTDISGAYPKEAGVKSWERAYQLERGKKFVVSDAYQLSARTGETRLHFLTTLPSEQPKTGELVLKGNGFKLLIRYDPKTLSATVEKKEIDDPKLNRSLGNVVYRIVLELKSTALAGKNALEIVEIKQ</sequence>
<dbReference type="OrthoDB" id="9793856at2"/>
<dbReference type="GO" id="GO:0016829">
    <property type="term" value="F:lyase activity"/>
    <property type="evidence" value="ECO:0007669"/>
    <property type="project" value="InterPro"/>
</dbReference>
<dbReference type="GO" id="GO:0030313">
    <property type="term" value="C:cell envelope"/>
    <property type="evidence" value="ECO:0007669"/>
    <property type="project" value="UniProtKB-SubCell"/>
</dbReference>